<keyword evidence="4 5" id="KW-0472">Membrane</keyword>
<dbReference type="FunFam" id="3.40.50.1000:FF:000004">
    <property type="entry name" value="Sodium/potassium-transporting ATPase subunit alpha"/>
    <property type="match status" value="1"/>
</dbReference>
<accession>A0AAW0Q1H8</accession>
<evidence type="ECO:0000256" key="4">
    <source>
        <dbReference type="ARBA" id="ARBA00023136"/>
    </source>
</evidence>
<evidence type="ECO:0000256" key="1">
    <source>
        <dbReference type="ARBA" id="ARBA00004370"/>
    </source>
</evidence>
<evidence type="ECO:0000256" key="3">
    <source>
        <dbReference type="ARBA" id="ARBA00022989"/>
    </source>
</evidence>
<organism evidence="6 7">
    <name type="scientific">Mugilogobius chulae</name>
    <name type="common">yellowstripe goby</name>
    <dbReference type="NCBI Taxonomy" id="88201"/>
    <lineage>
        <taxon>Eukaryota</taxon>
        <taxon>Metazoa</taxon>
        <taxon>Chordata</taxon>
        <taxon>Craniata</taxon>
        <taxon>Vertebrata</taxon>
        <taxon>Euteleostomi</taxon>
        <taxon>Actinopterygii</taxon>
        <taxon>Neopterygii</taxon>
        <taxon>Teleostei</taxon>
        <taxon>Neoteleostei</taxon>
        <taxon>Acanthomorphata</taxon>
        <taxon>Gobiaria</taxon>
        <taxon>Gobiiformes</taxon>
        <taxon>Gobioidei</taxon>
        <taxon>Gobiidae</taxon>
        <taxon>Gobionellinae</taxon>
        <taxon>Mugilogobius</taxon>
    </lineage>
</organism>
<dbReference type="InterPro" id="IPR023298">
    <property type="entry name" value="ATPase_P-typ_TM_dom_sf"/>
</dbReference>
<gene>
    <name evidence="6" type="ORF">WMY93_000651</name>
</gene>
<dbReference type="InterPro" id="IPR050510">
    <property type="entry name" value="Cation_transp_ATPase_P-type"/>
</dbReference>
<evidence type="ECO:0000256" key="2">
    <source>
        <dbReference type="ARBA" id="ARBA00022692"/>
    </source>
</evidence>
<feature type="transmembrane region" description="Helical" evidence="5">
    <location>
        <begin position="342"/>
        <end position="358"/>
    </location>
</feature>
<evidence type="ECO:0000313" key="7">
    <source>
        <dbReference type="Proteomes" id="UP001460270"/>
    </source>
</evidence>
<dbReference type="GO" id="GO:0016887">
    <property type="term" value="F:ATP hydrolysis activity"/>
    <property type="evidence" value="ECO:0007669"/>
    <property type="project" value="InterPro"/>
</dbReference>
<comment type="subcellular location">
    <subcellularLocation>
        <location evidence="1">Membrane</location>
    </subcellularLocation>
</comment>
<keyword evidence="3 5" id="KW-1133">Transmembrane helix</keyword>
<dbReference type="SUPFAM" id="SSF81665">
    <property type="entry name" value="Calcium ATPase, transmembrane domain M"/>
    <property type="match status" value="1"/>
</dbReference>
<dbReference type="GO" id="GO:1902600">
    <property type="term" value="P:proton transmembrane transport"/>
    <property type="evidence" value="ECO:0007669"/>
    <property type="project" value="TreeGrafter"/>
</dbReference>
<keyword evidence="2 5" id="KW-0812">Transmembrane</keyword>
<dbReference type="GO" id="GO:0030007">
    <property type="term" value="P:intracellular potassium ion homeostasis"/>
    <property type="evidence" value="ECO:0007669"/>
    <property type="project" value="TreeGrafter"/>
</dbReference>
<dbReference type="EMBL" id="JBBPFD010000001">
    <property type="protein sequence ID" value="KAK7944923.1"/>
    <property type="molecule type" value="Genomic_DNA"/>
</dbReference>
<dbReference type="GO" id="GO:0005886">
    <property type="term" value="C:plasma membrane"/>
    <property type="evidence" value="ECO:0007669"/>
    <property type="project" value="TreeGrafter"/>
</dbReference>
<dbReference type="Proteomes" id="UP001460270">
    <property type="component" value="Unassembled WGS sequence"/>
</dbReference>
<dbReference type="SUPFAM" id="SSF56784">
    <property type="entry name" value="HAD-like"/>
    <property type="match status" value="1"/>
</dbReference>
<evidence type="ECO:0000313" key="6">
    <source>
        <dbReference type="EMBL" id="KAK7944923.1"/>
    </source>
</evidence>
<dbReference type="PANTHER" id="PTHR43294">
    <property type="entry name" value="SODIUM/POTASSIUM-TRANSPORTING ATPASE SUBUNIT ALPHA"/>
    <property type="match status" value="1"/>
</dbReference>
<dbReference type="Gene3D" id="3.40.50.1000">
    <property type="entry name" value="HAD superfamily/HAD-like"/>
    <property type="match status" value="1"/>
</dbReference>
<dbReference type="FunFam" id="1.20.1110.10:FF:000095">
    <property type="entry name" value="Sodium/potassium-transporting ATPase subunit alpha-1"/>
    <property type="match status" value="1"/>
</dbReference>
<dbReference type="InterPro" id="IPR023214">
    <property type="entry name" value="HAD_sf"/>
</dbReference>
<dbReference type="AlphaFoldDB" id="A0AAW0Q1H8"/>
<proteinExistence type="predicted"/>
<dbReference type="NCBIfam" id="TIGR01494">
    <property type="entry name" value="ATPase_P-type"/>
    <property type="match status" value="1"/>
</dbReference>
<dbReference type="GO" id="GO:0005391">
    <property type="term" value="F:P-type sodium:potassium-exchanging transporter activity"/>
    <property type="evidence" value="ECO:0007669"/>
    <property type="project" value="TreeGrafter"/>
</dbReference>
<dbReference type="Pfam" id="PF00702">
    <property type="entry name" value="Hydrolase"/>
    <property type="match status" value="1"/>
</dbReference>
<dbReference type="PANTHER" id="PTHR43294:SF22">
    <property type="entry name" value="SODIUM_POTASSIUM-TRANSPORTING ATPASE SUBUNIT ALPHA"/>
    <property type="match status" value="1"/>
</dbReference>
<feature type="transmembrane region" description="Helical" evidence="5">
    <location>
        <begin position="232"/>
        <end position="256"/>
    </location>
</feature>
<reference evidence="7" key="1">
    <citation type="submission" date="2024-04" db="EMBL/GenBank/DDBJ databases">
        <title>Salinicola lusitanus LLJ914,a marine bacterium isolated from the Okinawa Trough.</title>
        <authorList>
            <person name="Li J."/>
        </authorList>
    </citation>
    <scope>NUCLEOTIDE SEQUENCE [LARGE SCALE GENOMIC DNA]</scope>
</reference>
<dbReference type="GO" id="GO:1990573">
    <property type="term" value="P:potassium ion import across plasma membrane"/>
    <property type="evidence" value="ECO:0007669"/>
    <property type="project" value="TreeGrafter"/>
</dbReference>
<dbReference type="GO" id="GO:0005524">
    <property type="term" value="F:ATP binding"/>
    <property type="evidence" value="ECO:0007669"/>
    <property type="project" value="InterPro"/>
</dbReference>
<sequence>MIDPPRAAVPDAVGKCRSAGIKVIMVTGDHPITAKAIAKGVGIISEGNETVEDIAERLNISLSEVNPRDAKACVVHGSDLKDMSTEYLDDLLKNHTEIVFARTSPQQKLIIVEGCQRQGAIVAVTGDGVNDSPALKKADIGVAMGITGSDVSKQAADMILLDDNFASIVTGVEEGRLIFDNLKKSIAYTLTSNIPEISPFLLFIIASVPLPLGTVTILCIDLGTDMVPAISLAYDMAYGQIGMIQALAGFFTYFVILAENGFLPASLVGIRIQWDDREVNDLEDAYGQQWTYEQRKIEELTLPAGHEKPYPDLRPVCGTALAAFLSYCPGMDVALRMYPLKIFWWFCALPYSLLIFVYDEVRKYILRRCPGGWVELGDILLASLCVAAVTCFVRRGPFSSRSVA</sequence>
<evidence type="ECO:0000256" key="5">
    <source>
        <dbReference type="SAM" id="Phobius"/>
    </source>
</evidence>
<comment type="caution">
    <text evidence="6">The sequence shown here is derived from an EMBL/GenBank/DDBJ whole genome shotgun (WGS) entry which is preliminary data.</text>
</comment>
<protein>
    <submittedName>
        <fullName evidence="6">Uncharacterized protein</fullName>
    </submittedName>
</protein>
<dbReference type="Gene3D" id="1.20.1110.10">
    <property type="entry name" value="Calcium-transporting ATPase, transmembrane domain"/>
    <property type="match status" value="2"/>
</dbReference>
<keyword evidence="7" id="KW-1185">Reference proteome</keyword>
<dbReference type="InterPro" id="IPR001757">
    <property type="entry name" value="P_typ_ATPase"/>
</dbReference>
<dbReference type="PRINTS" id="PR00119">
    <property type="entry name" value="CATATPASE"/>
</dbReference>
<dbReference type="InterPro" id="IPR036412">
    <property type="entry name" value="HAD-like_sf"/>
</dbReference>
<dbReference type="GO" id="GO:0036376">
    <property type="term" value="P:sodium ion export across plasma membrane"/>
    <property type="evidence" value="ECO:0007669"/>
    <property type="project" value="TreeGrafter"/>
</dbReference>
<dbReference type="GO" id="GO:0006883">
    <property type="term" value="P:intracellular sodium ion homeostasis"/>
    <property type="evidence" value="ECO:0007669"/>
    <property type="project" value="TreeGrafter"/>
</dbReference>
<name>A0AAW0Q1H8_9GOBI</name>
<feature type="transmembrane region" description="Helical" evidence="5">
    <location>
        <begin position="200"/>
        <end position="220"/>
    </location>
</feature>